<dbReference type="InterPro" id="IPR009061">
    <property type="entry name" value="DNA-bd_dom_put_sf"/>
</dbReference>
<keyword evidence="3" id="KW-0010">Activator</keyword>
<evidence type="ECO:0000256" key="3">
    <source>
        <dbReference type="ARBA" id="ARBA00023159"/>
    </source>
</evidence>
<dbReference type="PROSITE" id="PS50937">
    <property type="entry name" value="HTH_MERR_2"/>
    <property type="match status" value="1"/>
</dbReference>
<dbReference type="Pfam" id="PF13411">
    <property type="entry name" value="MerR_1"/>
    <property type="match status" value="1"/>
</dbReference>
<evidence type="ECO:0000259" key="6">
    <source>
        <dbReference type="PROSITE" id="PS50937"/>
    </source>
</evidence>
<dbReference type="InterPro" id="IPR047057">
    <property type="entry name" value="MerR_fam"/>
</dbReference>
<dbReference type="InterPro" id="IPR012925">
    <property type="entry name" value="TipAS_dom"/>
</dbReference>
<name>A0A344L4N1_9PSEU</name>
<protein>
    <submittedName>
        <fullName evidence="7">Transcriptional regulator</fullName>
    </submittedName>
</protein>
<keyword evidence="1" id="KW-0805">Transcription regulation</keyword>
<evidence type="ECO:0000313" key="8">
    <source>
        <dbReference type="Proteomes" id="UP000250434"/>
    </source>
</evidence>
<accession>A0A344L4N1</accession>
<dbReference type="Pfam" id="PF07739">
    <property type="entry name" value="TipAS"/>
    <property type="match status" value="1"/>
</dbReference>
<dbReference type="Proteomes" id="UP000250434">
    <property type="component" value="Chromosome"/>
</dbReference>
<evidence type="ECO:0000256" key="1">
    <source>
        <dbReference type="ARBA" id="ARBA00023015"/>
    </source>
</evidence>
<keyword evidence="2" id="KW-0238">DNA-binding</keyword>
<dbReference type="SUPFAM" id="SSF46955">
    <property type="entry name" value="Putative DNA-binding domain"/>
    <property type="match status" value="1"/>
</dbReference>
<proteinExistence type="predicted"/>
<evidence type="ECO:0000313" key="7">
    <source>
        <dbReference type="EMBL" id="AXB43005.1"/>
    </source>
</evidence>
<evidence type="ECO:0000256" key="2">
    <source>
        <dbReference type="ARBA" id="ARBA00023125"/>
    </source>
</evidence>
<evidence type="ECO:0000256" key="5">
    <source>
        <dbReference type="SAM" id="Coils"/>
    </source>
</evidence>
<feature type="domain" description="HTH merR-type" evidence="6">
    <location>
        <begin position="1"/>
        <end position="71"/>
    </location>
</feature>
<gene>
    <name evidence="7" type="ORF">A4R43_10965</name>
</gene>
<keyword evidence="8" id="KW-1185">Reference proteome</keyword>
<evidence type="ECO:0000256" key="4">
    <source>
        <dbReference type="ARBA" id="ARBA00023163"/>
    </source>
</evidence>
<dbReference type="PRINTS" id="PR00040">
    <property type="entry name" value="HTHMERR"/>
</dbReference>
<dbReference type="SMART" id="SM00422">
    <property type="entry name" value="HTH_MERR"/>
    <property type="match status" value="1"/>
</dbReference>
<reference evidence="7 8" key="1">
    <citation type="submission" date="2016-04" db="EMBL/GenBank/DDBJ databases">
        <title>Complete genome sequence and analysis of deep-sea sediment isolate, Amycolatopsis sp. WP1.</title>
        <authorList>
            <person name="Wang H."/>
            <person name="Chen S."/>
            <person name="Wu Q."/>
        </authorList>
    </citation>
    <scope>NUCLEOTIDE SEQUENCE [LARGE SCALE GENOMIC DNA]</scope>
    <source>
        <strain evidence="7 8">WP1</strain>
    </source>
</reference>
<dbReference type="PANTHER" id="PTHR30204:SF90">
    <property type="entry name" value="HTH-TYPE TRANSCRIPTIONAL ACTIVATOR MTA"/>
    <property type="match status" value="1"/>
</dbReference>
<dbReference type="AlphaFoldDB" id="A0A344L4N1"/>
<dbReference type="RefSeq" id="WP_113692253.1">
    <property type="nucleotide sequence ID" value="NZ_CP015163.1"/>
</dbReference>
<dbReference type="PROSITE" id="PS00552">
    <property type="entry name" value="HTH_MERR_1"/>
    <property type="match status" value="1"/>
</dbReference>
<dbReference type="SUPFAM" id="SSF89082">
    <property type="entry name" value="Antibiotic binding domain of TipA-like multidrug resistance regulators"/>
    <property type="match status" value="1"/>
</dbReference>
<sequence length="256" mass="28877">MGLPVGRVAELAGVTVRTLHHYDEIGLLTPSGRSAAGYRRYSEADLDRLQRILLYRELGFPLETIAAIVDEPSADPIAHLERQRELLRERIERLRRMAEAVEHVLEAKKMGEALTPEEKLEVFGGFREPAGYAEQAAARWGGTPEWQWAQRHREPMGKQDWAEAERVRQDWVDRLLALLDAGAAPDSEAAMDLAEEHRRMLGAFMGECGYEMHRNVTALYVTEPVQLGFLVREPDQRPGLAEFVRDAAVANAARAR</sequence>
<dbReference type="GO" id="GO:0003700">
    <property type="term" value="F:DNA-binding transcription factor activity"/>
    <property type="evidence" value="ECO:0007669"/>
    <property type="project" value="InterPro"/>
</dbReference>
<dbReference type="InterPro" id="IPR036244">
    <property type="entry name" value="TipA-like_antibiotic-bd"/>
</dbReference>
<keyword evidence="4" id="KW-0804">Transcription</keyword>
<dbReference type="OrthoDB" id="9809391at2"/>
<dbReference type="Gene3D" id="1.10.490.50">
    <property type="entry name" value="Antibiotic binding domain of TipA-like multidrug resistance regulators"/>
    <property type="match status" value="1"/>
</dbReference>
<dbReference type="CDD" id="cd01106">
    <property type="entry name" value="HTH_TipAL-Mta"/>
    <property type="match status" value="1"/>
</dbReference>
<dbReference type="EMBL" id="CP015163">
    <property type="protein sequence ID" value="AXB43005.1"/>
    <property type="molecule type" value="Genomic_DNA"/>
</dbReference>
<dbReference type="PANTHER" id="PTHR30204">
    <property type="entry name" value="REDOX-CYCLING DRUG-SENSING TRANSCRIPTIONAL ACTIVATOR SOXR"/>
    <property type="match status" value="1"/>
</dbReference>
<keyword evidence="5" id="KW-0175">Coiled coil</keyword>
<dbReference type="GO" id="GO:0003677">
    <property type="term" value="F:DNA binding"/>
    <property type="evidence" value="ECO:0007669"/>
    <property type="project" value="UniProtKB-KW"/>
</dbReference>
<feature type="coiled-coil region" evidence="5">
    <location>
        <begin position="77"/>
        <end position="104"/>
    </location>
</feature>
<dbReference type="Gene3D" id="1.10.1660.10">
    <property type="match status" value="1"/>
</dbReference>
<dbReference type="KEGG" id="aab:A4R43_10965"/>
<dbReference type="InterPro" id="IPR000551">
    <property type="entry name" value="MerR-type_HTH_dom"/>
</dbReference>
<organism evidence="7 8">
    <name type="scientific">Amycolatopsis albispora</name>
    <dbReference type="NCBI Taxonomy" id="1804986"/>
    <lineage>
        <taxon>Bacteria</taxon>
        <taxon>Bacillati</taxon>
        <taxon>Actinomycetota</taxon>
        <taxon>Actinomycetes</taxon>
        <taxon>Pseudonocardiales</taxon>
        <taxon>Pseudonocardiaceae</taxon>
        <taxon>Amycolatopsis</taxon>
    </lineage>
</organism>